<reference evidence="2" key="1">
    <citation type="journal article" date="2020" name="Stud. Mycol.">
        <title>101 Dothideomycetes genomes: a test case for predicting lifestyles and emergence of pathogens.</title>
        <authorList>
            <person name="Haridas S."/>
            <person name="Albert R."/>
            <person name="Binder M."/>
            <person name="Bloem J."/>
            <person name="Labutti K."/>
            <person name="Salamov A."/>
            <person name="Andreopoulos B."/>
            <person name="Baker S."/>
            <person name="Barry K."/>
            <person name="Bills G."/>
            <person name="Bluhm B."/>
            <person name="Cannon C."/>
            <person name="Castanera R."/>
            <person name="Culley D."/>
            <person name="Daum C."/>
            <person name="Ezra D."/>
            <person name="Gonzalez J."/>
            <person name="Henrissat B."/>
            <person name="Kuo A."/>
            <person name="Liang C."/>
            <person name="Lipzen A."/>
            <person name="Lutzoni F."/>
            <person name="Magnuson J."/>
            <person name="Mondo S."/>
            <person name="Nolan M."/>
            <person name="Ohm R."/>
            <person name="Pangilinan J."/>
            <person name="Park H.-J."/>
            <person name="Ramirez L."/>
            <person name="Alfaro M."/>
            <person name="Sun H."/>
            <person name="Tritt A."/>
            <person name="Yoshinaga Y."/>
            <person name="Zwiers L.-H."/>
            <person name="Turgeon B."/>
            <person name="Goodwin S."/>
            <person name="Spatafora J."/>
            <person name="Crous P."/>
            <person name="Grigoriev I."/>
        </authorList>
    </citation>
    <scope>NUCLEOTIDE SEQUENCE</scope>
    <source>
        <strain evidence="2">CBS 122368</strain>
    </source>
</reference>
<dbReference type="RefSeq" id="XP_033676259.1">
    <property type="nucleotide sequence ID" value="XM_033820419.1"/>
</dbReference>
<gene>
    <name evidence="2" type="ORF">BU26DRAFT_183941</name>
</gene>
<keyword evidence="3" id="KW-1185">Reference proteome</keyword>
<dbReference type="Proteomes" id="UP000800094">
    <property type="component" value="Unassembled WGS sequence"/>
</dbReference>
<dbReference type="GeneID" id="54573749"/>
<protein>
    <submittedName>
        <fullName evidence="2">Uncharacterized protein</fullName>
    </submittedName>
</protein>
<feature type="region of interest" description="Disordered" evidence="1">
    <location>
        <begin position="117"/>
        <end position="138"/>
    </location>
</feature>
<proteinExistence type="predicted"/>
<evidence type="ECO:0000256" key="1">
    <source>
        <dbReference type="SAM" id="MobiDB-lite"/>
    </source>
</evidence>
<dbReference type="AlphaFoldDB" id="A0A6A6HSV1"/>
<accession>A0A6A6HSV1</accession>
<organism evidence="2 3">
    <name type="scientific">Trematosphaeria pertusa</name>
    <dbReference type="NCBI Taxonomy" id="390896"/>
    <lineage>
        <taxon>Eukaryota</taxon>
        <taxon>Fungi</taxon>
        <taxon>Dikarya</taxon>
        <taxon>Ascomycota</taxon>
        <taxon>Pezizomycotina</taxon>
        <taxon>Dothideomycetes</taxon>
        <taxon>Pleosporomycetidae</taxon>
        <taxon>Pleosporales</taxon>
        <taxon>Massarineae</taxon>
        <taxon>Trematosphaeriaceae</taxon>
        <taxon>Trematosphaeria</taxon>
    </lineage>
</organism>
<name>A0A6A6HSV1_9PLEO</name>
<evidence type="ECO:0000313" key="2">
    <source>
        <dbReference type="EMBL" id="KAF2241255.1"/>
    </source>
</evidence>
<evidence type="ECO:0000313" key="3">
    <source>
        <dbReference type="Proteomes" id="UP000800094"/>
    </source>
</evidence>
<dbReference type="EMBL" id="ML987213">
    <property type="protein sequence ID" value="KAF2241255.1"/>
    <property type="molecule type" value="Genomic_DNA"/>
</dbReference>
<feature type="region of interest" description="Disordered" evidence="1">
    <location>
        <begin position="1"/>
        <end position="39"/>
    </location>
</feature>
<sequence>MDINTAQAHHLRSQWSPRPDENAVGAEASLPRVSPQGYPRSAATRMFGERCWQNPEGGVPIGKCWRRRRRRRATKTRRQILTARPSAKETRRTLSEAGAVLKLQQVQCSAGRAVLARSSKAQTKSGDEAGRSKGSSQTTQRLRFGHLIALRCAGVLHDWSLVAHRTIWSRCRKK</sequence>